<organism evidence="1">
    <name type="scientific">Onchocerca flexuosa</name>
    <dbReference type="NCBI Taxonomy" id="387005"/>
    <lineage>
        <taxon>Eukaryota</taxon>
        <taxon>Metazoa</taxon>
        <taxon>Ecdysozoa</taxon>
        <taxon>Nematoda</taxon>
        <taxon>Chromadorea</taxon>
        <taxon>Rhabditida</taxon>
        <taxon>Spirurina</taxon>
        <taxon>Spiruromorpha</taxon>
        <taxon>Filarioidea</taxon>
        <taxon>Onchocercidae</taxon>
        <taxon>Onchocerca</taxon>
    </lineage>
</organism>
<proteinExistence type="predicted"/>
<reference evidence="1" key="1">
    <citation type="submission" date="2016-06" db="UniProtKB">
        <authorList>
            <consortium name="WormBaseParasite"/>
        </authorList>
    </citation>
    <scope>IDENTIFICATION</scope>
</reference>
<dbReference type="WBParaSite" id="OFLC_0001347601-mRNA-1">
    <property type="protein sequence ID" value="OFLC_0001347601-mRNA-1"/>
    <property type="gene ID" value="OFLC_0001347601"/>
</dbReference>
<accession>A0A183I163</accession>
<protein>
    <submittedName>
        <fullName evidence="1">SERPIN domain-containing protein</fullName>
    </submittedName>
</protein>
<evidence type="ECO:0000313" key="1">
    <source>
        <dbReference type="WBParaSite" id="OFLC_0001347601-mRNA-1"/>
    </source>
</evidence>
<name>A0A183I163_9BILA</name>
<sequence length="60" mass="6511">MLSMSYALHSYNIMQEAFTQAQLEKVTSTPAAVVSILNLSEINTTILLNPSSVLAQLAQD</sequence>
<dbReference type="STRING" id="387005.A0A183I163"/>
<dbReference type="AlphaFoldDB" id="A0A183I163"/>